<dbReference type="SUPFAM" id="SSF143100">
    <property type="entry name" value="TTHA1013/TTHA0281-like"/>
    <property type="match status" value="1"/>
</dbReference>
<sequence length="81" mass="8813">MSEVLVRFLIEQLPEGGYLVTSDEVPGLVAQGRTVTEATEIAQDVVRRLVESYRDHGDPLPPSLQRVFSGHGEVIAPVAVD</sequence>
<evidence type="ECO:0000313" key="2">
    <source>
        <dbReference type="Proteomes" id="UP000241848"/>
    </source>
</evidence>
<reference evidence="1 2" key="1">
    <citation type="journal article" date="2014" name="BMC Genomics">
        <title>Comparison of environmental and isolate Sulfobacillus genomes reveals diverse carbon, sulfur, nitrogen, and hydrogen metabolisms.</title>
        <authorList>
            <person name="Justice N.B."/>
            <person name="Norman A."/>
            <person name="Brown C.T."/>
            <person name="Singh A."/>
            <person name="Thomas B.C."/>
            <person name="Banfield J.F."/>
        </authorList>
    </citation>
    <scope>NUCLEOTIDE SEQUENCE [LARGE SCALE GENOMIC DNA]</scope>
    <source>
        <strain evidence="1">AMDSBA3</strain>
    </source>
</reference>
<dbReference type="EMBL" id="PXYV01000125">
    <property type="protein sequence ID" value="PSR19887.1"/>
    <property type="molecule type" value="Genomic_DNA"/>
</dbReference>
<comment type="caution">
    <text evidence="1">The sequence shown here is derived from an EMBL/GenBank/DDBJ whole genome shotgun (WGS) entry which is preliminary data.</text>
</comment>
<dbReference type="Gene3D" id="3.30.160.250">
    <property type="match status" value="1"/>
</dbReference>
<protein>
    <submittedName>
        <fullName evidence="1">Type II toxin-antitoxin system HicB family antitoxin</fullName>
    </submittedName>
</protein>
<proteinExistence type="predicted"/>
<evidence type="ECO:0000313" key="1">
    <source>
        <dbReference type="EMBL" id="PSR19887.1"/>
    </source>
</evidence>
<accession>A0A2T2WCC7</accession>
<organism evidence="1 2">
    <name type="scientific">Sulfobacillus acidophilus</name>
    <dbReference type="NCBI Taxonomy" id="53633"/>
    <lineage>
        <taxon>Bacteria</taxon>
        <taxon>Bacillati</taxon>
        <taxon>Bacillota</taxon>
        <taxon>Clostridia</taxon>
        <taxon>Eubacteriales</taxon>
        <taxon>Clostridiales Family XVII. Incertae Sedis</taxon>
        <taxon>Sulfobacillus</taxon>
    </lineage>
</organism>
<dbReference type="InterPro" id="IPR035069">
    <property type="entry name" value="TTHA1013/TTHA0281-like"/>
</dbReference>
<gene>
    <name evidence="1" type="ORF">C7B45_17715</name>
</gene>
<name>A0A2T2WCC7_9FIRM</name>
<dbReference type="Proteomes" id="UP000241848">
    <property type="component" value="Unassembled WGS sequence"/>
</dbReference>
<dbReference type="AlphaFoldDB" id="A0A2T2WCC7"/>